<evidence type="ECO:0000313" key="2">
    <source>
        <dbReference type="Proteomes" id="UP000664477"/>
    </source>
</evidence>
<gene>
    <name evidence="1" type="ORF">J4727_18740</name>
</gene>
<comment type="caution">
    <text evidence="1">The sequence shown here is derived from an EMBL/GenBank/DDBJ whole genome shotgun (WGS) entry which is preliminary data.</text>
</comment>
<dbReference type="EMBL" id="JAGETQ010000180">
    <property type="protein sequence ID" value="MBO1916641.1"/>
    <property type="molecule type" value="Genomic_DNA"/>
</dbReference>
<dbReference type="AlphaFoldDB" id="A0A939NH54"/>
<organism evidence="1 2">
    <name type="scientific">Providencia rettgeri</name>
    <dbReference type="NCBI Taxonomy" id="587"/>
    <lineage>
        <taxon>Bacteria</taxon>
        <taxon>Pseudomonadati</taxon>
        <taxon>Pseudomonadota</taxon>
        <taxon>Gammaproteobacteria</taxon>
        <taxon>Enterobacterales</taxon>
        <taxon>Morganellaceae</taxon>
        <taxon>Providencia</taxon>
    </lineage>
</organism>
<reference evidence="1" key="1">
    <citation type="submission" date="2021-03" db="EMBL/GenBank/DDBJ databases">
        <title>Molecular epidemiology and mechanisms of colistin and carbapenem resistance in Enterobacteriaceae from clinical isolates, the environment and porcine samples in Pretoria, South Africa.</title>
        <authorList>
            <person name="Bogoshi D."/>
            <person name="Mbelle N.M."/>
            <person name="Naidoo V."/>
            <person name="Osei Sekyere J."/>
        </authorList>
    </citation>
    <scope>NUCLEOTIDE SEQUENCE</scope>
    <source>
        <strain evidence="1">C052</strain>
    </source>
</reference>
<sequence>MLTLYQKGEEPDPTIYQVLQLIPTDHVPEFYETGRWENRAWHVTEYWKVAH</sequence>
<evidence type="ECO:0000313" key="1">
    <source>
        <dbReference type="EMBL" id="MBO1916641.1"/>
    </source>
</evidence>
<name>A0A939NH54_PRORE</name>
<accession>A0A939NH54</accession>
<proteinExistence type="predicted"/>
<dbReference type="Proteomes" id="UP000664477">
    <property type="component" value="Unassembled WGS sequence"/>
</dbReference>
<protein>
    <submittedName>
        <fullName evidence="1">Uncharacterized protein</fullName>
    </submittedName>
</protein>